<evidence type="ECO:0000313" key="1">
    <source>
        <dbReference type="EMBL" id="PSI00938.1"/>
    </source>
</evidence>
<proteinExistence type="predicted"/>
<comment type="caution">
    <text evidence="1">The sequence shown here is derived from an EMBL/GenBank/DDBJ whole genome shotgun (WGS) entry which is preliminary data.</text>
</comment>
<organism evidence="1 2">
    <name type="scientific">Synechococcus lacustris str. Tous</name>
    <dbReference type="NCBI Taxonomy" id="1910958"/>
    <lineage>
        <taxon>Bacteria</taxon>
        <taxon>Bacillati</taxon>
        <taxon>Cyanobacteriota</taxon>
        <taxon>Cyanophyceae</taxon>
        <taxon>Synechococcales</taxon>
        <taxon>Synechococcaceae</taxon>
        <taxon>Synechococcus</taxon>
    </lineage>
</organism>
<sequence length="239" mass="26176">MIRWLLFSAVFIWLALLFFPHAKLNQAMFEDFKSGPIKQPVLVPLPPLPLYVEPIKPLSSVELKQKSIQKPRSFNSLIKPSPTNFQANQAPMPANQLLADGPPSGAEALGGVLSLDSLNEPTMPPAALVERARWQASANPLLPLPSEWRSFFRKVLGSATAELAPAMQWHQPVAGLCTTELVPVLLRSNAKPITLRQPKNSLALAAHGQWLQEAPQPPPGQQQALLLHLDPITQGPKCK</sequence>
<dbReference type="AlphaFoldDB" id="A0A2P7ECJ1"/>
<keyword evidence="2" id="KW-1185">Reference proteome</keyword>
<accession>A0A2P7ECJ1</accession>
<dbReference type="EMBL" id="PXVC01000062">
    <property type="protein sequence ID" value="PSI00938.1"/>
    <property type="molecule type" value="Genomic_DNA"/>
</dbReference>
<gene>
    <name evidence="1" type="ORF">C7K08_10555</name>
</gene>
<protein>
    <submittedName>
        <fullName evidence="1">Uncharacterized protein</fullName>
    </submittedName>
</protein>
<name>A0A2P7ECJ1_9SYNE</name>
<reference evidence="2" key="1">
    <citation type="submission" date="2018-03" db="EMBL/GenBank/DDBJ databases">
        <title>Ecological and genomic features of two cosmopolitan and abundant freshwater picocyanobacteria.</title>
        <authorList>
            <person name="Cabello-Yeves P.J."/>
            <person name="Picazo A."/>
            <person name="Camacho A."/>
            <person name="Callieri C."/>
            <person name="Rosselli R."/>
            <person name="Roda-Garcia J."/>
            <person name="Coutinho F.H."/>
            <person name="Rodriguez-Valera F."/>
        </authorList>
    </citation>
    <scope>NUCLEOTIDE SEQUENCE [LARGE SCALE GENOMIC DNA]</scope>
    <source>
        <strain evidence="2">Tous</strain>
    </source>
</reference>
<evidence type="ECO:0000313" key="2">
    <source>
        <dbReference type="Proteomes" id="UP000240206"/>
    </source>
</evidence>
<dbReference type="Proteomes" id="UP000240206">
    <property type="component" value="Unassembled WGS sequence"/>
</dbReference>